<keyword evidence="7" id="KW-1185">Reference proteome</keyword>
<feature type="domain" description="Azaphilone pigments biosynthesis cluster protein L N-terminal" evidence="5">
    <location>
        <begin position="1"/>
        <end position="183"/>
    </location>
</feature>
<dbReference type="Pfam" id="PF17111">
    <property type="entry name" value="PigL_N"/>
    <property type="match status" value="1"/>
</dbReference>
<feature type="region of interest" description="Disordered" evidence="4">
    <location>
        <begin position="786"/>
        <end position="844"/>
    </location>
</feature>
<evidence type="ECO:0000256" key="4">
    <source>
        <dbReference type="SAM" id="MobiDB-lite"/>
    </source>
</evidence>
<accession>A0A1Z5TGI5</accession>
<dbReference type="OrthoDB" id="341259at2759"/>
<evidence type="ECO:0000256" key="3">
    <source>
        <dbReference type="PROSITE-ProRule" id="PRU00023"/>
    </source>
</evidence>
<dbReference type="PROSITE" id="PS50297">
    <property type="entry name" value="ANK_REP_REGION"/>
    <property type="match status" value="2"/>
</dbReference>
<dbReference type="Pfam" id="PF12796">
    <property type="entry name" value="Ank_2"/>
    <property type="match status" value="1"/>
</dbReference>
<evidence type="ECO:0000256" key="1">
    <source>
        <dbReference type="ARBA" id="ARBA00022737"/>
    </source>
</evidence>
<feature type="compositionally biased region" description="Acidic residues" evidence="4">
    <location>
        <begin position="827"/>
        <end position="837"/>
    </location>
</feature>
<evidence type="ECO:0000313" key="6">
    <source>
        <dbReference type="EMBL" id="OTA35144.1"/>
    </source>
</evidence>
<protein>
    <recommendedName>
        <fullName evidence="5">Azaphilone pigments biosynthesis cluster protein L N-terminal domain-containing protein</fullName>
    </recommendedName>
</protein>
<dbReference type="InParanoid" id="A0A1Z5TGI5"/>
<dbReference type="InterPro" id="IPR051165">
    <property type="entry name" value="Multifunctional_ANK_Repeat"/>
</dbReference>
<dbReference type="PROSITE" id="PS50088">
    <property type="entry name" value="ANK_REPEAT"/>
    <property type="match status" value="2"/>
</dbReference>
<dbReference type="SMART" id="SM00248">
    <property type="entry name" value="ANK"/>
    <property type="match status" value="5"/>
</dbReference>
<organism evidence="6 7">
    <name type="scientific">Hortaea werneckii EXF-2000</name>
    <dbReference type="NCBI Taxonomy" id="1157616"/>
    <lineage>
        <taxon>Eukaryota</taxon>
        <taxon>Fungi</taxon>
        <taxon>Dikarya</taxon>
        <taxon>Ascomycota</taxon>
        <taxon>Pezizomycotina</taxon>
        <taxon>Dothideomycetes</taxon>
        <taxon>Dothideomycetidae</taxon>
        <taxon>Mycosphaerellales</taxon>
        <taxon>Teratosphaeriaceae</taxon>
        <taxon>Hortaea</taxon>
    </lineage>
</organism>
<dbReference type="PANTHER" id="PTHR24123:SF33">
    <property type="entry name" value="PROTEIN HOS4"/>
    <property type="match status" value="1"/>
</dbReference>
<evidence type="ECO:0000256" key="2">
    <source>
        <dbReference type="ARBA" id="ARBA00023043"/>
    </source>
</evidence>
<dbReference type="Proteomes" id="UP000194280">
    <property type="component" value="Unassembled WGS sequence"/>
</dbReference>
<feature type="repeat" description="ANK" evidence="3">
    <location>
        <begin position="502"/>
        <end position="534"/>
    </location>
</feature>
<dbReference type="EMBL" id="MUNK01000048">
    <property type="protein sequence ID" value="OTA35144.1"/>
    <property type="molecule type" value="Genomic_DNA"/>
</dbReference>
<dbReference type="InterPro" id="IPR036770">
    <property type="entry name" value="Ankyrin_rpt-contain_sf"/>
</dbReference>
<evidence type="ECO:0000313" key="7">
    <source>
        <dbReference type="Proteomes" id="UP000194280"/>
    </source>
</evidence>
<dbReference type="SUPFAM" id="SSF48403">
    <property type="entry name" value="Ankyrin repeat"/>
    <property type="match status" value="1"/>
</dbReference>
<dbReference type="VEuPathDB" id="FungiDB:BTJ68_05069"/>
<keyword evidence="2 3" id="KW-0040">ANK repeat</keyword>
<dbReference type="InterPro" id="IPR031348">
    <property type="entry name" value="PigL_N"/>
</dbReference>
<keyword evidence="1" id="KW-0677">Repeat</keyword>
<feature type="compositionally biased region" description="Basic and acidic residues" evidence="4">
    <location>
        <begin position="790"/>
        <end position="826"/>
    </location>
</feature>
<evidence type="ECO:0000259" key="5">
    <source>
        <dbReference type="Pfam" id="PF17111"/>
    </source>
</evidence>
<gene>
    <name evidence="6" type="ORF">BTJ68_05069</name>
</gene>
<proteinExistence type="predicted"/>
<dbReference type="PANTHER" id="PTHR24123">
    <property type="entry name" value="ANKYRIN REPEAT-CONTAINING"/>
    <property type="match status" value="1"/>
</dbReference>
<dbReference type="AlphaFoldDB" id="A0A1Z5TGI5"/>
<comment type="caution">
    <text evidence="6">The sequence shown here is derived from an EMBL/GenBank/DDBJ whole genome shotgun (WGS) entry which is preliminary data.</text>
</comment>
<dbReference type="PRINTS" id="PR01415">
    <property type="entry name" value="ANKYRIN"/>
</dbReference>
<name>A0A1Z5TGI5_HORWE</name>
<feature type="repeat" description="ANK" evidence="3">
    <location>
        <begin position="535"/>
        <end position="567"/>
    </location>
</feature>
<dbReference type="Gene3D" id="1.25.40.20">
    <property type="entry name" value="Ankyrin repeat-containing domain"/>
    <property type="match status" value="3"/>
</dbReference>
<sequence>MDPLSITASCIAILGASTATGKALNKLIALRKAPEDLQQLFNEREASRALLVVIQSALHKIKGTAVYRDNREALEQLLIRFRDEIGSLDELLEYQLTQPEANSNGLPEIRKLQWLKAGQKIRDIKQKIRDTRSGLKSAFDALNFHQSVDAYQTALQIQTVVFQNQEDSQNRHATLIEGFTTQSKETRRANERLQHGIANISARGRELAQIDTRRHEELLLLLRELQLRQHGGPTRVNVYDAAPLRDAVGKQANNGPIPDGIAPSTVRITATVATDKCPPICKCCCHVRTSFATPRYLRRFLGQLMLDYTSLLQPKACDYPPCKKRPGKSHFTYVFPTWFASRSLIVNGTSGGLTGIGASWTLRIPFILPASDFLWRCIEDDDLSSLRYLISQNNSILNVIDENGYSPMLWATKFRFSKVKHLLEALGADAGGPAQDGRTVPRLLLENETYNKDSLPPDPTDLFDELGLTDLHVAAALPFYSGRLSTELLVANFVSVNSTDTGGWTPLHWAASRGDVGAVKLLVEWKANVDAVDKTGITPLILAGRSCSPECLKLLIEEGADVRVRTNEGETVLFGLSKECAGFVGQFIRSGVQLEQKDDYGVAALLHSAGRRGSAAVTAALCEMGADIDSRNEYGQNSILMATFKDNAEVLETLVQHLQTRLGVATTYDSDSVMQASSSDAVGTALYEMNQDEAVHSMSRCRHWAPDKFGFNALHDAALSGSTRVMKILAEADLRGLDPLQQTKQDLLPDECFYQYRDINCVAVRAPFKEDEAAWRTLMDSARRQNGLSVEHKDNESLKHSSDSNKNDQDQAAHWDVGEQETRLDESGDESQDEETFQDAVQEL</sequence>
<reference evidence="6 7" key="1">
    <citation type="submission" date="2017-01" db="EMBL/GenBank/DDBJ databases">
        <title>The recent genome duplication of the halophilic yeast Hortaea werneckii: insights from long-read sequencing.</title>
        <authorList>
            <person name="Sinha S."/>
            <person name="Flibotte S."/>
            <person name="Neira M."/>
            <person name="Lenassi M."/>
            <person name="Gostincar C."/>
            <person name="Stajich J.E."/>
            <person name="Nislow C.E."/>
        </authorList>
    </citation>
    <scope>NUCLEOTIDE SEQUENCE [LARGE SCALE GENOMIC DNA]</scope>
    <source>
        <strain evidence="6 7">EXF-2000</strain>
    </source>
</reference>
<dbReference type="InterPro" id="IPR002110">
    <property type="entry name" value="Ankyrin_rpt"/>
</dbReference>
<dbReference type="STRING" id="1157616.A0A1Z5TGI5"/>